<dbReference type="AlphaFoldDB" id="A0A0C1H1Q1"/>
<gene>
    <name evidence="1" type="ORF">MCC93_12020</name>
</gene>
<comment type="caution">
    <text evidence="1">The sequence shown here is derived from an EMBL/GenBank/DDBJ whole genome shotgun (WGS) entry which is preliminary data.</text>
</comment>
<reference evidence="1 2" key="1">
    <citation type="submission" date="2014-12" db="EMBL/GenBank/DDBJ databases">
        <title>Genome sequence of Morococcus cerebrosus.</title>
        <authorList>
            <person name="Shin S.-K."/>
            <person name="Yi H."/>
        </authorList>
    </citation>
    <scope>NUCLEOTIDE SEQUENCE [LARGE SCALE GENOMIC DNA]</scope>
    <source>
        <strain evidence="1 2">CIP 81.93</strain>
    </source>
</reference>
<dbReference type="EMBL" id="JUFZ01000045">
    <property type="protein sequence ID" value="KIC08057.1"/>
    <property type="molecule type" value="Genomic_DNA"/>
</dbReference>
<organism evidence="1 2">
    <name type="scientific">Morococcus cerebrosus</name>
    <dbReference type="NCBI Taxonomy" id="1056807"/>
    <lineage>
        <taxon>Bacteria</taxon>
        <taxon>Pseudomonadati</taxon>
        <taxon>Pseudomonadota</taxon>
        <taxon>Betaproteobacteria</taxon>
        <taxon>Neisseriales</taxon>
        <taxon>Neisseriaceae</taxon>
        <taxon>Morococcus</taxon>
    </lineage>
</organism>
<evidence type="ECO:0000313" key="1">
    <source>
        <dbReference type="EMBL" id="KIC08057.1"/>
    </source>
</evidence>
<dbReference type="Proteomes" id="UP000031390">
    <property type="component" value="Unassembled WGS sequence"/>
</dbReference>
<proteinExistence type="predicted"/>
<name>A0A0C1H1Q1_9NEIS</name>
<protein>
    <submittedName>
        <fullName evidence="1">Uncharacterized protein</fullName>
    </submittedName>
</protein>
<sequence length="43" mass="4876">MEMSSENVSGCGVKYVREVLIRCILQQVKMENIPIIPELPEQA</sequence>
<evidence type="ECO:0000313" key="2">
    <source>
        <dbReference type="Proteomes" id="UP000031390"/>
    </source>
</evidence>
<accession>A0A0C1H1Q1</accession>